<dbReference type="AlphaFoldDB" id="A0A3Q9RMA9"/>
<dbReference type="Pfam" id="PF01544">
    <property type="entry name" value="CorA"/>
    <property type="match status" value="1"/>
</dbReference>
<dbReference type="GO" id="GO:0050897">
    <property type="term" value="F:cobalt ion binding"/>
    <property type="evidence" value="ECO:0007669"/>
    <property type="project" value="TreeGrafter"/>
</dbReference>
<organism evidence="9 10">
    <name type="scientific">Peribacillus asahii</name>
    <dbReference type="NCBI Taxonomy" id="228899"/>
    <lineage>
        <taxon>Bacteria</taxon>
        <taxon>Bacillati</taxon>
        <taxon>Bacillota</taxon>
        <taxon>Bacilli</taxon>
        <taxon>Bacillales</taxon>
        <taxon>Bacillaceae</taxon>
        <taxon>Peribacillus</taxon>
    </lineage>
</organism>
<dbReference type="GO" id="GO:0005886">
    <property type="term" value="C:plasma membrane"/>
    <property type="evidence" value="ECO:0007669"/>
    <property type="project" value="UniProtKB-SubCell"/>
</dbReference>
<evidence type="ECO:0000256" key="4">
    <source>
        <dbReference type="ARBA" id="ARBA00022475"/>
    </source>
</evidence>
<dbReference type="EMBL" id="CP026095">
    <property type="protein sequence ID" value="AZV42075.1"/>
    <property type="molecule type" value="Genomic_DNA"/>
</dbReference>
<keyword evidence="8" id="KW-0406">Ion transport</keyword>
<feature type="transmembrane region" description="Helical" evidence="8">
    <location>
        <begin position="258"/>
        <end position="277"/>
    </location>
</feature>
<dbReference type="Gene3D" id="1.20.58.340">
    <property type="entry name" value="Magnesium transport protein CorA, transmembrane region"/>
    <property type="match status" value="2"/>
</dbReference>
<dbReference type="FunFam" id="1.20.58.340:FF:000012">
    <property type="entry name" value="Magnesium transport protein CorA"/>
    <property type="match status" value="1"/>
</dbReference>
<dbReference type="InterPro" id="IPR045861">
    <property type="entry name" value="CorA_cytoplasmic_dom"/>
</dbReference>
<protein>
    <recommendedName>
        <fullName evidence="8">Magnesium transport protein CorA</fullName>
    </recommendedName>
</protein>
<dbReference type="GO" id="GO:0015087">
    <property type="term" value="F:cobalt ion transmembrane transporter activity"/>
    <property type="evidence" value="ECO:0007669"/>
    <property type="project" value="UniProtKB-UniRule"/>
</dbReference>
<sequence>MIHICAITKNHEFVSNLSLEDVHEQHIDWYWVDFFQPNEEEQEELARFFQFHPLAIEDCLDDFIQRPKIDYYETYQFIILHVLKKADLRPVELDLFVGNRWLVTFHNEELEEITVVWERLKKDISMKKGPFFLMHGLIDYIVDEYYPTVYSIENQLNQIEDNTENETIAELIDQLFDLRSDLSKLRRTIMPMRDLLYRMTSSDRISYLQEQHSYFNDVYDHLLKLAEMLEAYRDFSSDIRDNYLSVNSNNMNKTMMTLMVITTIFMPLTFIAGVYGMNFSFMPELNWRYGYFVVLAMMGGIALLMFWYFVKKGWLNNSKQKRKRERKSKVL</sequence>
<dbReference type="NCBIfam" id="TIGR00383">
    <property type="entry name" value="corA"/>
    <property type="match status" value="1"/>
</dbReference>
<evidence type="ECO:0000256" key="3">
    <source>
        <dbReference type="ARBA" id="ARBA00022448"/>
    </source>
</evidence>
<evidence type="ECO:0000256" key="1">
    <source>
        <dbReference type="ARBA" id="ARBA00004651"/>
    </source>
</evidence>
<keyword evidence="3 8" id="KW-0813">Transport</keyword>
<dbReference type="GO" id="GO:0000287">
    <property type="term" value="F:magnesium ion binding"/>
    <property type="evidence" value="ECO:0007669"/>
    <property type="project" value="TreeGrafter"/>
</dbReference>
<accession>A0A3Q9RMA9</accession>
<name>A0A3Q9RMA9_9BACI</name>
<evidence type="ECO:0000256" key="8">
    <source>
        <dbReference type="RuleBase" id="RU362010"/>
    </source>
</evidence>
<evidence type="ECO:0000256" key="7">
    <source>
        <dbReference type="ARBA" id="ARBA00023136"/>
    </source>
</evidence>
<reference evidence="9 10" key="1">
    <citation type="submission" date="2018-01" db="EMBL/GenBank/DDBJ databases">
        <title>Bacillus asahii Genome sequencing and assembly.</title>
        <authorList>
            <person name="Jiang H."/>
            <person name="Feng Y."/>
            <person name="Zhao F."/>
            <person name="Lin X."/>
        </authorList>
    </citation>
    <scope>NUCLEOTIDE SEQUENCE [LARGE SCALE GENOMIC DNA]</scope>
    <source>
        <strain evidence="9 10">OM18</strain>
    </source>
</reference>
<keyword evidence="8" id="KW-0460">Magnesium</keyword>
<gene>
    <name evidence="8 9" type="primary">corA</name>
    <name evidence="9" type="ORF">BAOM_1465</name>
</gene>
<evidence type="ECO:0000313" key="9">
    <source>
        <dbReference type="EMBL" id="AZV42075.1"/>
    </source>
</evidence>
<dbReference type="InterPro" id="IPR004488">
    <property type="entry name" value="Mg/Co-transport_prot_CorA"/>
</dbReference>
<proteinExistence type="inferred from homology"/>
<dbReference type="KEGG" id="pasa:BAOM_1465"/>
<keyword evidence="7 8" id="KW-0472">Membrane</keyword>
<comment type="function">
    <text evidence="8">Mediates influx of magnesium ions.</text>
</comment>
<dbReference type="SUPFAM" id="SSF144083">
    <property type="entry name" value="Magnesium transport protein CorA, transmembrane region"/>
    <property type="match status" value="1"/>
</dbReference>
<dbReference type="InterPro" id="IPR045863">
    <property type="entry name" value="CorA_TM1_TM2"/>
</dbReference>
<dbReference type="InterPro" id="IPR002523">
    <property type="entry name" value="MgTranspt_CorA/ZnTranspt_ZntB"/>
</dbReference>
<dbReference type="OrthoDB" id="9803416at2"/>
<evidence type="ECO:0000256" key="6">
    <source>
        <dbReference type="ARBA" id="ARBA00022989"/>
    </source>
</evidence>
<dbReference type="PANTHER" id="PTHR46494">
    <property type="entry name" value="CORA FAMILY METAL ION TRANSPORTER (EUROFUNG)"/>
    <property type="match status" value="1"/>
</dbReference>
<keyword evidence="5 8" id="KW-0812">Transmembrane</keyword>
<evidence type="ECO:0000313" key="10">
    <source>
        <dbReference type="Proteomes" id="UP000283095"/>
    </source>
</evidence>
<dbReference type="PANTHER" id="PTHR46494:SF1">
    <property type="entry name" value="CORA FAMILY METAL ION TRANSPORTER (EUROFUNG)"/>
    <property type="match status" value="1"/>
</dbReference>
<evidence type="ECO:0000256" key="2">
    <source>
        <dbReference type="ARBA" id="ARBA00009765"/>
    </source>
</evidence>
<comment type="subcellular location">
    <subcellularLocation>
        <location evidence="1">Cell membrane</location>
        <topology evidence="1">Multi-pass membrane protein</topology>
    </subcellularLocation>
    <subcellularLocation>
        <location evidence="8">Membrane</location>
        <topology evidence="8">Multi-pass membrane protein</topology>
    </subcellularLocation>
</comment>
<dbReference type="Gene3D" id="3.30.460.20">
    <property type="entry name" value="CorA soluble domain-like"/>
    <property type="match status" value="1"/>
</dbReference>
<dbReference type="CDD" id="cd12831">
    <property type="entry name" value="TmCorA-like_u2"/>
    <property type="match status" value="1"/>
</dbReference>
<dbReference type="Proteomes" id="UP000283095">
    <property type="component" value="Chromosome"/>
</dbReference>
<comment type="similarity">
    <text evidence="2 8">Belongs to the CorA metal ion transporter (MIT) (TC 1.A.35) family.</text>
</comment>
<keyword evidence="6 8" id="KW-1133">Transmembrane helix</keyword>
<dbReference type="GO" id="GO:0015095">
    <property type="term" value="F:magnesium ion transmembrane transporter activity"/>
    <property type="evidence" value="ECO:0007669"/>
    <property type="project" value="UniProtKB-UniRule"/>
</dbReference>
<dbReference type="SUPFAM" id="SSF143865">
    <property type="entry name" value="CorA soluble domain-like"/>
    <property type="match status" value="1"/>
</dbReference>
<keyword evidence="4 8" id="KW-1003">Cell membrane</keyword>
<feature type="transmembrane region" description="Helical" evidence="8">
    <location>
        <begin position="289"/>
        <end position="310"/>
    </location>
</feature>
<dbReference type="RefSeq" id="WP_127759630.1">
    <property type="nucleotide sequence ID" value="NZ_CP026095.1"/>
</dbReference>
<evidence type="ECO:0000256" key="5">
    <source>
        <dbReference type="ARBA" id="ARBA00022692"/>
    </source>
</evidence>